<evidence type="ECO:0000256" key="1">
    <source>
        <dbReference type="ARBA" id="ARBA00010515"/>
    </source>
</evidence>
<reference evidence="4 7" key="1">
    <citation type="submission" date="2016-10" db="EMBL/GenBank/DDBJ databases">
        <authorList>
            <person name="de Groot N.N."/>
        </authorList>
    </citation>
    <scope>NUCLEOTIDE SEQUENCE [LARGE SCALE GENOMIC DNA]</scope>
    <source>
        <strain evidence="4 7">CCM 7361</strain>
    </source>
</reference>
<dbReference type="AlphaFoldDB" id="A0A239NIK8"/>
<dbReference type="PANTHER" id="PTHR48081:SF8">
    <property type="entry name" value="ALPHA_BETA HYDROLASE FOLD-3 DOMAIN-CONTAINING PROTEIN-RELATED"/>
    <property type="match status" value="1"/>
</dbReference>
<evidence type="ECO:0000256" key="2">
    <source>
        <dbReference type="ARBA" id="ARBA00022801"/>
    </source>
</evidence>
<feature type="domain" description="Alpha/beta hydrolase fold-3" evidence="3">
    <location>
        <begin position="83"/>
        <end position="292"/>
    </location>
</feature>
<evidence type="ECO:0000313" key="5">
    <source>
        <dbReference type="EMBL" id="SNT54148.1"/>
    </source>
</evidence>
<dbReference type="PANTHER" id="PTHR48081">
    <property type="entry name" value="AB HYDROLASE SUPERFAMILY PROTEIN C4A8.06C"/>
    <property type="match status" value="1"/>
</dbReference>
<accession>A0A239NIK8</accession>
<dbReference type="RefSeq" id="WP_089394680.1">
    <property type="nucleotide sequence ID" value="NZ_FNEC01000051.1"/>
</dbReference>
<dbReference type="InterPro" id="IPR013094">
    <property type="entry name" value="AB_hydrolase_3"/>
</dbReference>
<dbReference type="Gene3D" id="3.40.50.1820">
    <property type="entry name" value="alpha/beta hydrolase"/>
    <property type="match status" value="1"/>
</dbReference>
<dbReference type="InterPro" id="IPR029058">
    <property type="entry name" value="AB_hydrolase_fold"/>
</dbReference>
<dbReference type="InterPro" id="IPR002168">
    <property type="entry name" value="Lipase_GDXG_HIS_AS"/>
</dbReference>
<dbReference type="EMBL" id="FZPC01000046">
    <property type="protein sequence ID" value="SNT54148.1"/>
    <property type="molecule type" value="Genomic_DNA"/>
</dbReference>
<evidence type="ECO:0000313" key="4">
    <source>
        <dbReference type="EMBL" id="SDK77106.1"/>
    </source>
</evidence>
<dbReference type="PROSITE" id="PS01173">
    <property type="entry name" value="LIPASE_GDXG_HIS"/>
    <property type="match status" value="1"/>
</dbReference>
<dbReference type="SUPFAM" id="SSF53474">
    <property type="entry name" value="alpha/beta-Hydrolases"/>
    <property type="match status" value="1"/>
</dbReference>
<organism evidence="4 7">
    <name type="scientific">Pseudomonas delhiensis</name>
    <dbReference type="NCBI Taxonomy" id="366289"/>
    <lineage>
        <taxon>Bacteria</taxon>
        <taxon>Pseudomonadati</taxon>
        <taxon>Pseudomonadota</taxon>
        <taxon>Gammaproteobacteria</taxon>
        <taxon>Pseudomonadales</taxon>
        <taxon>Pseudomonadaceae</taxon>
        <taxon>Pseudomonas</taxon>
    </lineage>
</organism>
<name>A0A239NIK8_9PSED</name>
<dbReference type="InterPro" id="IPR050300">
    <property type="entry name" value="GDXG_lipolytic_enzyme"/>
</dbReference>
<evidence type="ECO:0000313" key="7">
    <source>
        <dbReference type="Proteomes" id="UP000199693"/>
    </source>
</evidence>
<proteinExistence type="inferred from homology"/>
<gene>
    <name evidence="4" type="ORF">SAMN05216189_10512</name>
    <name evidence="5" type="ORF">SAMN06295949_14623</name>
</gene>
<keyword evidence="2" id="KW-0378">Hydrolase</keyword>
<dbReference type="EMBL" id="FNEC01000051">
    <property type="protein sequence ID" value="SDK77106.1"/>
    <property type="molecule type" value="Genomic_DNA"/>
</dbReference>
<reference evidence="5 6" key="2">
    <citation type="submission" date="2017-06" db="EMBL/GenBank/DDBJ databases">
        <authorList>
            <person name="Varghese N."/>
            <person name="Submissions S."/>
        </authorList>
    </citation>
    <scope>NUCLEOTIDE SEQUENCE [LARGE SCALE GENOMIC DNA]</scope>
    <source>
        <strain evidence="5 6">RLD-1</strain>
    </source>
</reference>
<dbReference type="Proteomes" id="UP000198309">
    <property type="component" value="Unassembled WGS sequence"/>
</dbReference>
<dbReference type="Proteomes" id="UP000199693">
    <property type="component" value="Unassembled WGS sequence"/>
</dbReference>
<keyword evidence="6" id="KW-1185">Reference proteome</keyword>
<sequence length="317" mass="34434">MSLHPEISAFLDLAEESGNDDNVFHLTTPERARDLFQRSTERMHWAAPRALDVQELSATTRSGGTLPLRLYRPQGEAGPYPVLVYFHGGGFVLGSLDSHDGVCREFAARTPCAVLAVGYRLAPEHPFPAAIEDGEDSLAWLAIQGEALGLDCGRLALGGDSAGATVATVLAILAARGGFPGLPAPRLQLLCYPVTDASRRTESMELFAEGYLLESETLEWFYGLYARSAEDRLDWRFSPLRAAPVQGVAPALVALAGFDPLLDEGRAYVDHLRWQGVPVSLREYSAFTHDFLRMRLVTADIDAIYSDLCGALAQALA</sequence>
<dbReference type="Pfam" id="PF07859">
    <property type="entry name" value="Abhydrolase_3"/>
    <property type="match status" value="1"/>
</dbReference>
<dbReference type="GO" id="GO:0016787">
    <property type="term" value="F:hydrolase activity"/>
    <property type="evidence" value="ECO:0007669"/>
    <property type="project" value="UniProtKB-KW"/>
</dbReference>
<evidence type="ECO:0000259" key="3">
    <source>
        <dbReference type="Pfam" id="PF07859"/>
    </source>
</evidence>
<evidence type="ECO:0000313" key="6">
    <source>
        <dbReference type="Proteomes" id="UP000198309"/>
    </source>
</evidence>
<protein>
    <submittedName>
        <fullName evidence="4">Acetyl esterase</fullName>
    </submittedName>
</protein>
<comment type="similarity">
    <text evidence="1">Belongs to the 'GDXG' lipolytic enzyme family.</text>
</comment>